<keyword evidence="2" id="KW-0645">Protease</keyword>
<keyword evidence="1" id="KW-0963">Cytoplasm</keyword>
<dbReference type="GeneID" id="41600150"/>
<evidence type="ECO:0000256" key="1">
    <source>
        <dbReference type="ARBA" id="ARBA00022490"/>
    </source>
</evidence>
<reference evidence="4 5" key="3">
    <citation type="journal article" date="2019" name="Int. J. Syst. Evol. Microbiol.">
        <title>Nitrosopumilus adriaticus sp. nov. and Nitrosopumilus piranensis sp. nov., two ammonia-oxidizing archaea from the Adriatic Sea and members of the class Nitrososphaeria.</title>
        <authorList>
            <person name="Bayer B."/>
            <person name="Vojvoda J."/>
            <person name="Reinthaler T."/>
            <person name="Reyes C."/>
            <person name="Pinto M."/>
            <person name="Herndl G.J."/>
        </authorList>
    </citation>
    <scope>NUCLEOTIDE SEQUENCE [LARGE SCALE GENOMIC DNA]</scope>
    <source>
        <strain evidence="4 5">D3C</strain>
    </source>
</reference>
<dbReference type="HOGENOM" id="CLU_1280735_0_0_2"/>
<dbReference type="GO" id="GO:0005839">
    <property type="term" value="C:proteasome core complex"/>
    <property type="evidence" value="ECO:0007669"/>
    <property type="project" value="InterPro"/>
</dbReference>
<evidence type="ECO:0000313" key="4">
    <source>
        <dbReference type="EMBL" id="AJM92205.1"/>
    </source>
</evidence>
<keyword evidence="4" id="KW-0647">Proteasome</keyword>
<accession>A0A0C5BYY6</accession>
<dbReference type="CDD" id="cd01906">
    <property type="entry name" value="proteasome_protease_HslV"/>
    <property type="match status" value="1"/>
</dbReference>
<proteinExistence type="predicted"/>
<dbReference type="AlphaFoldDB" id="A0A0C5BYY6"/>
<gene>
    <name evidence="4" type="ORF">NPIRD3C_0993</name>
</gene>
<dbReference type="STRING" id="1582439.NPIRD3C_0993"/>
<dbReference type="GO" id="GO:0051603">
    <property type="term" value="P:proteolysis involved in protein catabolic process"/>
    <property type="evidence" value="ECO:0007669"/>
    <property type="project" value="InterPro"/>
</dbReference>
<evidence type="ECO:0000256" key="2">
    <source>
        <dbReference type="ARBA" id="ARBA00022670"/>
    </source>
</evidence>
<dbReference type="Pfam" id="PF00227">
    <property type="entry name" value="Proteasome"/>
    <property type="match status" value="1"/>
</dbReference>
<sequence>MTTVIAALGSDFVVLGADSQGTLDAGGARTESKDLVKLKRINDKVGILYSGDVNAAEYLIDKFQNKLKSTNSDNVTKIATDFRHMCIKEYNEHAGLEATYLPDFNFIIAGLDTTGGITPKVYSMGSSSGFKMGKYPSGYGIGGKPFIARYLFRQKYNENKSKDDLCKLVGQSIYDTKKVDGDVGGQIRMAIIDSEDGFKDVPENDVYDEYITKWD</sequence>
<dbReference type="Proteomes" id="UP000032027">
    <property type="component" value="Chromosome"/>
</dbReference>
<dbReference type="RefSeq" id="WP_148703092.1">
    <property type="nucleotide sequence ID" value="NZ_CP010868.1"/>
</dbReference>
<dbReference type="PANTHER" id="PTHR32194:SF0">
    <property type="entry name" value="ATP-DEPENDENT PROTEASE SUBUNIT HSLV"/>
    <property type="match status" value="1"/>
</dbReference>
<dbReference type="SUPFAM" id="SSF56235">
    <property type="entry name" value="N-terminal nucleophile aminohydrolases (Ntn hydrolases)"/>
    <property type="match status" value="1"/>
</dbReference>
<protein>
    <submittedName>
        <fullName evidence="4">Putative Proteasome endopeptidase complex</fullName>
        <ecNumber evidence="4">3.4.25.1</ecNumber>
    </submittedName>
</protein>
<dbReference type="GO" id="GO:0005737">
    <property type="term" value="C:cytoplasm"/>
    <property type="evidence" value="ECO:0007669"/>
    <property type="project" value="TreeGrafter"/>
</dbReference>
<organism evidence="4 5">
    <name type="scientific">Nitrosopumilus piranensis</name>
    <dbReference type="NCBI Taxonomy" id="1582439"/>
    <lineage>
        <taxon>Archaea</taxon>
        <taxon>Nitrososphaerota</taxon>
        <taxon>Nitrososphaeria</taxon>
        <taxon>Nitrosopumilales</taxon>
        <taxon>Nitrosopumilaceae</taxon>
        <taxon>Nitrosopumilus</taxon>
    </lineage>
</organism>
<dbReference type="EMBL" id="CP010868">
    <property type="protein sequence ID" value="AJM92205.1"/>
    <property type="molecule type" value="Genomic_DNA"/>
</dbReference>
<reference evidence="4 5" key="2">
    <citation type="journal article" date="2016" name="ISME J.">
        <title>Physiological and genomic characterization of two novel marine thaumarchaeal strains indicates niche differentiation.</title>
        <authorList>
            <person name="Bayer B."/>
            <person name="Vojvoda J."/>
            <person name="Offre P."/>
            <person name="Alves R.J."/>
            <person name="Elisabeth N.H."/>
            <person name="Garcia J.A."/>
            <person name="Volland J.M."/>
            <person name="Srivastava A."/>
            <person name="Schleper C."/>
            <person name="Herndl G.J."/>
        </authorList>
    </citation>
    <scope>NUCLEOTIDE SEQUENCE [LARGE SCALE GENOMIC DNA]</scope>
    <source>
        <strain evidence="4 5">D3C</strain>
    </source>
</reference>
<dbReference type="InterPro" id="IPR001353">
    <property type="entry name" value="Proteasome_sua/b"/>
</dbReference>
<name>A0A0C5BYY6_9ARCH</name>
<evidence type="ECO:0000313" key="5">
    <source>
        <dbReference type="Proteomes" id="UP000032027"/>
    </source>
</evidence>
<keyword evidence="3 4" id="KW-0378">Hydrolase</keyword>
<keyword evidence="5" id="KW-1185">Reference proteome</keyword>
<dbReference type="EC" id="3.4.25.1" evidence="4"/>
<evidence type="ECO:0000256" key="3">
    <source>
        <dbReference type="ARBA" id="ARBA00022801"/>
    </source>
</evidence>
<dbReference type="InterPro" id="IPR029055">
    <property type="entry name" value="Ntn_hydrolases_N"/>
</dbReference>
<dbReference type="GO" id="GO:0004175">
    <property type="term" value="F:endopeptidase activity"/>
    <property type="evidence" value="ECO:0007669"/>
    <property type="project" value="UniProtKB-ARBA"/>
</dbReference>
<dbReference type="Gene3D" id="3.60.20.10">
    <property type="entry name" value="Glutamine Phosphoribosylpyrophosphate, subunit 1, domain 1"/>
    <property type="match status" value="1"/>
</dbReference>
<reference evidence="5" key="1">
    <citation type="submission" date="2015-02" db="EMBL/GenBank/DDBJ databases">
        <title>Characterization of two novel Thaumarchaeota isolated from the Northern Adriatic Sea.</title>
        <authorList>
            <person name="Bayer B."/>
            <person name="Vojvoda J."/>
            <person name="Offre P."/>
            <person name="Srivastava A."/>
            <person name="Elisabeth N."/>
            <person name="Garcia J.A.L."/>
            <person name="Schleper C."/>
            <person name="Herndl G.J."/>
        </authorList>
    </citation>
    <scope>NUCLEOTIDE SEQUENCE [LARGE SCALE GENOMIC DNA]</scope>
    <source>
        <strain evidence="5">D3C</strain>
    </source>
</reference>
<dbReference type="InterPro" id="IPR023333">
    <property type="entry name" value="Proteasome_suB-type"/>
</dbReference>
<dbReference type="PANTHER" id="PTHR32194">
    <property type="entry name" value="METALLOPROTEASE TLDD"/>
    <property type="match status" value="1"/>
</dbReference>
<dbReference type="KEGG" id="nid:NPIRD3C_0993"/>
<dbReference type="PATRIC" id="fig|1582439.9.peg.1020"/>